<comment type="caution">
    <text evidence="2">The sequence shown here is derived from an EMBL/GenBank/DDBJ whole genome shotgun (WGS) entry which is preliminary data.</text>
</comment>
<dbReference type="InterPro" id="IPR029044">
    <property type="entry name" value="Nucleotide-diphossugar_trans"/>
</dbReference>
<dbReference type="Pfam" id="PF05045">
    <property type="entry name" value="RgpF"/>
    <property type="match status" value="1"/>
</dbReference>
<name>A0A4Q1HJN6_9BURK</name>
<dbReference type="CDD" id="cd11579">
    <property type="entry name" value="Glyco_tran_WbsX"/>
    <property type="match status" value="1"/>
</dbReference>
<feature type="coiled-coil region" evidence="1">
    <location>
        <begin position="323"/>
        <end position="381"/>
    </location>
</feature>
<dbReference type="Gene3D" id="3.20.20.80">
    <property type="entry name" value="Glycosidases"/>
    <property type="match status" value="1"/>
</dbReference>
<dbReference type="PANTHER" id="PTHR41244:SF1">
    <property type="entry name" value="GLYCOSYLTRANSFERASE"/>
    <property type="match status" value="1"/>
</dbReference>
<accession>A0A4Q1HJN6</accession>
<dbReference type="RefSeq" id="WP_129151782.1">
    <property type="nucleotide sequence ID" value="NZ_JBHSDO010000012.1"/>
</dbReference>
<dbReference type="InterPro" id="IPR027417">
    <property type="entry name" value="P-loop_NTPase"/>
</dbReference>
<evidence type="ECO:0000313" key="2">
    <source>
        <dbReference type="EMBL" id="RXN86783.1"/>
    </source>
</evidence>
<dbReference type="InterPro" id="IPR007739">
    <property type="entry name" value="RgpF"/>
</dbReference>
<dbReference type="Gene3D" id="3.90.550.10">
    <property type="entry name" value="Spore Coat Polysaccharide Biosynthesis Protein SpsA, Chain A"/>
    <property type="match status" value="1"/>
</dbReference>
<keyword evidence="3" id="KW-1185">Reference proteome</keyword>
<dbReference type="SUPFAM" id="SSF52540">
    <property type="entry name" value="P-loop containing nucleoside triphosphate hydrolases"/>
    <property type="match status" value="1"/>
</dbReference>
<reference evidence="2 3" key="1">
    <citation type="journal article" date="2017" name="Int. J. Syst. Evol. Microbiol.">
        <title>Achromobacter aloeverae sp. nov., isolated from the root of Aloe vera (L.) Burm.f.</title>
        <authorList>
            <person name="Kuncharoen N."/>
            <person name="Muramatsu Y."/>
            <person name="Shibata C."/>
            <person name="Kamakura Y."/>
            <person name="Nakagawa Y."/>
            <person name="Tanasupawat S."/>
        </authorList>
    </citation>
    <scope>NUCLEOTIDE SEQUENCE [LARGE SCALE GENOMIC DNA]</scope>
    <source>
        <strain evidence="2 3">AVA-1</strain>
    </source>
</reference>
<evidence type="ECO:0000313" key="3">
    <source>
        <dbReference type="Proteomes" id="UP000290849"/>
    </source>
</evidence>
<dbReference type="SUPFAM" id="SSF53448">
    <property type="entry name" value="Nucleotide-diphospho-sugar transferases"/>
    <property type="match status" value="1"/>
</dbReference>
<dbReference type="OrthoDB" id="8666056at2"/>
<evidence type="ECO:0008006" key="4">
    <source>
        <dbReference type="Google" id="ProtNLM"/>
    </source>
</evidence>
<gene>
    <name evidence="2" type="ORF">C7R54_17825</name>
</gene>
<dbReference type="InterPro" id="IPR032719">
    <property type="entry name" value="WbsX"/>
</dbReference>
<sequence length="1543" mass="174576">MSRNLIAVLGMHRSGTSALTRGLQVFGVDLGDSLMPRVAGINDKGFWEDSDIVSFNEEILYSLGSSWHSLAPLPDDALQRLVEGGFVDRGVVMLNAKLGRAEYFGMKDPRLGKLQFFWNIVFQRCGVEPRYVYSLRHPQSVRDSLMKRDGFAPVKCYYLWAEHLVSVLADEQVIRRPRVLVDYDLLLARPEAELAYVAGVLGLSMDKPGLEQYAQQFLDTGLRHTQYDPSTLTADADCPAFVVELYVQLLRVAQREIDLDAPAVRQAVEGCRTRLREIAPLLRLAAYEEDSRLRLCHVETEVTQLRSETEQQAALIAELRGHLDELNTVRQKSRDRAEEIQQLLIELKRRDVQLSTVNEMVNEQERQLEALSKALDDTRNSTSWRLTAPMRSLMSSSRRVSTGMQVARAAIARQGGLAPALSKVAAILRDEGIAGIRGRARAAARAAVRPDGDVIMASGRQRSAVNFRPYYLNPFYEVIDEDLRHAPTIGIHLHLYHDDLLDQVLGHLQNIPYEFDLYVSVRESADPDALAAIIGAELPKARKIVAERVLNRGRDVAPFIITFGERLKQYDVVAHLHTKKSPHAALLANWLSNILELLYGSPGGDSRTVVQIVNLLKGGAKVVYPEGSLSIAMDHTGWADNYVMAGRLLRRYTPYHIEDFPSIEFPQGMMFWARGECIADFLSLPLKVEDFPEEPIAPDGTVAHALERMILIMTTRFDGACVRLHKRDVTDEYPYYEEQQDFSAIIPADAPRVLSYYLPQFHPTPENDEWHGQGFTEWTKVRAANPLFLEHYQQHIPHPDLGYYLLDSPMTLQKQADMMKKAGVHGQIFYHYWFGGRLILEKPARMLLENTQVDMPFCFCWANENWTRRWDGNEKEILLGQNYSAEDAVAFIEYLIPFFRDSRYITVEGRPVLFVYRASSIPDPDMYVEAWAKTCQRHGLRAPYVVAVLTRGATDPRDFGMDAGTERVLHDWTGGAAPDISAQLSFYDDFNGSVLRYEDVANVYIGENPERPFTWFRNAVPIWDNTARYGSEAYVVHDSSPRKFQQWMQVLVDQAMAHLPGDRHFILVNAWNEWAEGAHLEPDTKHGYAYLNSIGRALSYQPYDSLLYAEDAALANTLVEIEMASSAADSLLIDDTLCARFLRCLANSTLFRKCLVRFTQPRYAQLMREVDPGLPLVESGDTASYKIVIGCVSFFTPDALEMMVRMGVAYKTAVVIANTYDGGGKLLSVAENASVDRSATYGAAFALYPRVNQGDFKVFKLCPAARCVVAHADPHHYRDMPVVTTIIRIHANGELRLLENALLTLLAQKGCHVRPLVTAQDFSDVRKAQLEALLASYPWHADCTPVVRYFDSPGGTGDMRSVMMNEALKSVCGGYAAFLDYDDLMFPGAYASLIDRLLKTGKAVAFGRVFVAIYDSRLQTITERRRTYEYGRSYDDFRLDNHAPIHSFLLDMDKLDVQDIVYYADQKYMEDYLMTMQIFTADNADWEALSSPHIYVGDYMHSADRAHTLAILDVESRAKLLQSEEYEKCRLRLAEMRKKTAGR</sequence>
<dbReference type="EMBL" id="PYAL01000005">
    <property type="protein sequence ID" value="RXN86783.1"/>
    <property type="molecule type" value="Genomic_DNA"/>
</dbReference>
<dbReference type="Pfam" id="PF14307">
    <property type="entry name" value="Glyco_tran_WbsX"/>
    <property type="match status" value="1"/>
</dbReference>
<dbReference type="PANTHER" id="PTHR41244">
    <property type="entry name" value="RHAMNAN SYNTHESIS F"/>
    <property type="match status" value="1"/>
</dbReference>
<organism evidence="2 3">
    <name type="scientific">Achromobacter aloeverae</name>
    <dbReference type="NCBI Taxonomy" id="1750518"/>
    <lineage>
        <taxon>Bacteria</taxon>
        <taxon>Pseudomonadati</taxon>
        <taxon>Pseudomonadota</taxon>
        <taxon>Betaproteobacteria</taxon>
        <taxon>Burkholderiales</taxon>
        <taxon>Alcaligenaceae</taxon>
        <taxon>Achromobacter</taxon>
    </lineage>
</organism>
<keyword evidence="1" id="KW-0175">Coiled coil</keyword>
<protein>
    <recommendedName>
        <fullName evidence="4">Glycosyltransferase 2-like domain-containing protein</fullName>
    </recommendedName>
</protein>
<proteinExistence type="predicted"/>
<dbReference type="Proteomes" id="UP000290849">
    <property type="component" value="Unassembled WGS sequence"/>
</dbReference>
<dbReference type="Gene3D" id="3.40.50.300">
    <property type="entry name" value="P-loop containing nucleotide triphosphate hydrolases"/>
    <property type="match status" value="1"/>
</dbReference>
<evidence type="ECO:0000256" key="1">
    <source>
        <dbReference type="SAM" id="Coils"/>
    </source>
</evidence>